<keyword evidence="4" id="KW-1185">Reference proteome</keyword>
<protein>
    <recommendedName>
        <fullName evidence="2">DUF4426 domain-containing protein</fullName>
    </recommendedName>
</protein>
<dbReference type="AlphaFoldDB" id="A0A1G8ZB29"/>
<gene>
    <name evidence="3" type="ORF">SAMN04488540_11931</name>
</gene>
<dbReference type="Gene3D" id="2.60.40.3340">
    <property type="entry name" value="Domain of unknown function DUF4426"/>
    <property type="match status" value="1"/>
</dbReference>
<dbReference type="EMBL" id="FNEM01000019">
    <property type="protein sequence ID" value="SDK11360.1"/>
    <property type="molecule type" value="Genomic_DNA"/>
</dbReference>
<keyword evidence="1" id="KW-0732">Signal</keyword>
<evidence type="ECO:0000313" key="3">
    <source>
        <dbReference type="EMBL" id="SDK11360.1"/>
    </source>
</evidence>
<evidence type="ECO:0000313" key="4">
    <source>
        <dbReference type="Proteomes" id="UP000199527"/>
    </source>
</evidence>
<feature type="domain" description="DUF4426" evidence="2">
    <location>
        <begin position="25"/>
        <end position="145"/>
    </location>
</feature>
<name>A0A1G8ZB29_9GAMM</name>
<dbReference type="OrthoDB" id="8563353at2"/>
<proteinExistence type="predicted"/>
<dbReference type="InterPro" id="IPR025218">
    <property type="entry name" value="DUF4426"/>
</dbReference>
<feature type="signal peptide" evidence="1">
    <location>
        <begin position="1"/>
        <end position="21"/>
    </location>
</feature>
<feature type="chain" id="PRO_5011753082" description="DUF4426 domain-containing protein" evidence="1">
    <location>
        <begin position="22"/>
        <end position="145"/>
    </location>
</feature>
<evidence type="ECO:0000259" key="2">
    <source>
        <dbReference type="Pfam" id="PF14467"/>
    </source>
</evidence>
<sequence length="145" mass="16376">MFTRLGAMLVFSLALSLPAQAEQKVQVGDYAIHYVSFGSTFIPPSIAKNYDITRSRYIGLVNIMVKDTSQDKVGTALSAEITGYAQNLLGSQKNLRFKEIREGDAIYYIAEIEHRNEETFTFSIDINNGTDLDTNLQFEQKFYVD</sequence>
<evidence type="ECO:0000256" key="1">
    <source>
        <dbReference type="SAM" id="SignalP"/>
    </source>
</evidence>
<dbReference type="RefSeq" id="WP_090367639.1">
    <property type="nucleotide sequence ID" value="NZ_FNEM01000019.1"/>
</dbReference>
<dbReference type="Proteomes" id="UP000199527">
    <property type="component" value="Unassembled WGS sequence"/>
</dbReference>
<dbReference type="Pfam" id="PF14467">
    <property type="entry name" value="DUF4426"/>
    <property type="match status" value="1"/>
</dbReference>
<accession>A0A1G8ZB29</accession>
<organism evidence="3 4">
    <name type="scientific">Ferrimonas sediminum</name>
    <dbReference type="NCBI Taxonomy" id="718193"/>
    <lineage>
        <taxon>Bacteria</taxon>
        <taxon>Pseudomonadati</taxon>
        <taxon>Pseudomonadota</taxon>
        <taxon>Gammaproteobacteria</taxon>
        <taxon>Alteromonadales</taxon>
        <taxon>Ferrimonadaceae</taxon>
        <taxon>Ferrimonas</taxon>
    </lineage>
</organism>
<reference evidence="4" key="1">
    <citation type="submission" date="2016-10" db="EMBL/GenBank/DDBJ databases">
        <authorList>
            <person name="Varghese N."/>
            <person name="Submissions S."/>
        </authorList>
    </citation>
    <scope>NUCLEOTIDE SEQUENCE [LARGE SCALE GENOMIC DNA]</scope>
    <source>
        <strain evidence="4">DSM 23317</strain>
    </source>
</reference>